<organism evidence="2 3">
    <name type="scientific">Pyrocoelia pectoralis</name>
    <dbReference type="NCBI Taxonomy" id="417401"/>
    <lineage>
        <taxon>Eukaryota</taxon>
        <taxon>Metazoa</taxon>
        <taxon>Ecdysozoa</taxon>
        <taxon>Arthropoda</taxon>
        <taxon>Hexapoda</taxon>
        <taxon>Insecta</taxon>
        <taxon>Pterygota</taxon>
        <taxon>Neoptera</taxon>
        <taxon>Endopterygota</taxon>
        <taxon>Coleoptera</taxon>
        <taxon>Polyphaga</taxon>
        <taxon>Elateriformia</taxon>
        <taxon>Elateroidea</taxon>
        <taxon>Lampyridae</taxon>
        <taxon>Lampyrinae</taxon>
        <taxon>Pyrocoelia</taxon>
    </lineage>
</organism>
<dbReference type="AlphaFoldDB" id="A0AAN7VUQ4"/>
<protein>
    <submittedName>
        <fullName evidence="2">Uncharacterized protein</fullName>
    </submittedName>
</protein>
<evidence type="ECO:0000313" key="2">
    <source>
        <dbReference type="EMBL" id="KAK5650371.1"/>
    </source>
</evidence>
<dbReference type="EMBL" id="JAVRBK010000001">
    <property type="protein sequence ID" value="KAK5650371.1"/>
    <property type="molecule type" value="Genomic_DNA"/>
</dbReference>
<evidence type="ECO:0000256" key="1">
    <source>
        <dbReference type="SAM" id="SignalP"/>
    </source>
</evidence>
<feature type="signal peptide" evidence="1">
    <location>
        <begin position="1"/>
        <end position="32"/>
    </location>
</feature>
<name>A0AAN7VUQ4_9COLE</name>
<evidence type="ECO:0000313" key="3">
    <source>
        <dbReference type="Proteomes" id="UP001329430"/>
    </source>
</evidence>
<comment type="caution">
    <text evidence="2">The sequence shown here is derived from an EMBL/GenBank/DDBJ whole genome shotgun (WGS) entry which is preliminary data.</text>
</comment>
<gene>
    <name evidence="2" type="ORF">RI129_001400</name>
</gene>
<accession>A0AAN7VUQ4</accession>
<reference evidence="2 3" key="1">
    <citation type="journal article" date="2024" name="Insects">
        <title>An Improved Chromosome-Level Genome Assembly of the Firefly Pyrocoelia pectoralis.</title>
        <authorList>
            <person name="Fu X."/>
            <person name="Meyer-Rochow V.B."/>
            <person name="Ballantyne L."/>
            <person name="Zhu X."/>
        </authorList>
    </citation>
    <scope>NUCLEOTIDE SEQUENCE [LARGE SCALE GENOMIC DNA]</scope>
    <source>
        <strain evidence="2">XCY_ONT2</strain>
    </source>
</reference>
<feature type="chain" id="PRO_5043001103" evidence="1">
    <location>
        <begin position="33"/>
        <end position="157"/>
    </location>
</feature>
<proteinExistence type="predicted"/>
<sequence>MCQLSKLNSTAMNGKVAAILVILIFCFAECAAGSCLSYGHSCWGGHGKRSGTTNNDVKDSVDPLSDTKWVLSRLLQPSFDIRKWKTQNDAGVQKHSNLENLNIVKSDVLDDQDSDPIEVMASLSDDSVYVDEPLSRHRTAEDKARLYKLIKNINRLN</sequence>
<keyword evidence="3" id="KW-1185">Reference proteome</keyword>
<keyword evidence="1" id="KW-0732">Signal</keyword>
<dbReference type="Proteomes" id="UP001329430">
    <property type="component" value="Chromosome 1"/>
</dbReference>